<feature type="chain" id="PRO_5018003171" evidence="1">
    <location>
        <begin position="23"/>
        <end position="181"/>
    </location>
</feature>
<reference evidence="2 3" key="1">
    <citation type="submission" date="2018-11" db="EMBL/GenBank/DDBJ databases">
        <authorList>
            <person name="Criscuolo A."/>
        </authorList>
    </citation>
    <scope>NUCLEOTIDE SEQUENCE [LARGE SCALE GENOMIC DNA]</scope>
    <source>
        <strain evidence="2">ACIP111625</strain>
    </source>
</reference>
<proteinExistence type="predicted"/>
<keyword evidence="1" id="KW-0732">Signal</keyword>
<gene>
    <name evidence="2" type="ORF">XINFAN_00528</name>
</gene>
<evidence type="ECO:0000256" key="1">
    <source>
        <dbReference type="SAM" id="SignalP"/>
    </source>
</evidence>
<sequence length="181" mass="19765">MSQRLTRILLPLMAAVLLAACAADRPLVPTERISPQTHEAVLSYSFLSCSAEIGAAEQKRIRDFLNRLGLTAQDRLVVSVPKNRLPARDAERRRTLSQIFAAWPAQVRFVQDEDFRELPQSEPTGIIRVVRTHGVAVHCPDGQGATGCAGAHNLAAMIAHPADTFMPAHGRRYLPASGARP</sequence>
<organism evidence="2 3">
    <name type="scientific">Pseudogemmobacter humi</name>
    <dbReference type="NCBI Taxonomy" id="2483812"/>
    <lineage>
        <taxon>Bacteria</taxon>
        <taxon>Pseudomonadati</taxon>
        <taxon>Pseudomonadota</taxon>
        <taxon>Alphaproteobacteria</taxon>
        <taxon>Rhodobacterales</taxon>
        <taxon>Paracoccaceae</taxon>
        <taxon>Pseudogemmobacter</taxon>
    </lineage>
</organism>
<evidence type="ECO:0000313" key="2">
    <source>
        <dbReference type="EMBL" id="VDC21164.1"/>
    </source>
</evidence>
<feature type="signal peptide" evidence="1">
    <location>
        <begin position="1"/>
        <end position="22"/>
    </location>
</feature>
<accession>A0A3P5X1S4</accession>
<dbReference type="EMBL" id="UXAW01000034">
    <property type="protein sequence ID" value="VDC21164.1"/>
    <property type="molecule type" value="Genomic_DNA"/>
</dbReference>
<dbReference type="PROSITE" id="PS51257">
    <property type="entry name" value="PROKAR_LIPOPROTEIN"/>
    <property type="match status" value="1"/>
</dbReference>
<protein>
    <submittedName>
        <fullName evidence="2">Pilus biogenesis CpaD protein (Pilus_cpaD)</fullName>
    </submittedName>
</protein>
<dbReference type="Pfam" id="PF09476">
    <property type="entry name" value="Pilus_CpaD"/>
    <property type="match status" value="1"/>
</dbReference>
<dbReference type="Proteomes" id="UP000277498">
    <property type="component" value="Unassembled WGS sequence"/>
</dbReference>
<dbReference type="AlphaFoldDB" id="A0A3P5X1S4"/>
<keyword evidence="3" id="KW-1185">Reference proteome</keyword>
<name>A0A3P5X1S4_9RHOB</name>
<dbReference type="InterPro" id="IPR019027">
    <property type="entry name" value="Pilus_biogenesis_CpaD-related"/>
</dbReference>
<dbReference type="RefSeq" id="WP_124084968.1">
    <property type="nucleotide sequence ID" value="NZ_UXAW01000034.1"/>
</dbReference>
<evidence type="ECO:0000313" key="3">
    <source>
        <dbReference type="Proteomes" id="UP000277498"/>
    </source>
</evidence>
<dbReference type="OrthoDB" id="7853937at2"/>